<dbReference type="PANTHER" id="PTHR13016">
    <property type="entry name" value="AMMECR1 HOMOLOG"/>
    <property type="match status" value="1"/>
</dbReference>
<protein>
    <recommendedName>
        <fullName evidence="1">AMMECR1 domain-containing protein</fullName>
    </recommendedName>
</protein>
<dbReference type="SUPFAM" id="SSF143447">
    <property type="entry name" value="AMMECR1-like"/>
    <property type="match status" value="1"/>
</dbReference>
<dbReference type="InterPro" id="IPR023473">
    <property type="entry name" value="AMMECR1"/>
</dbReference>
<dbReference type="RefSeq" id="XP_060122804.1">
    <property type="nucleotide sequence ID" value="XM_060266821.1"/>
</dbReference>
<accession>A0AAF0F7X2</accession>
<dbReference type="Pfam" id="PF01871">
    <property type="entry name" value="AMMECR1"/>
    <property type="match status" value="1"/>
</dbReference>
<dbReference type="InterPro" id="IPR027485">
    <property type="entry name" value="AMMECR1_N"/>
</dbReference>
<dbReference type="EMBL" id="CP119962">
    <property type="protein sequence ID" value="WFD39907.1"/>
    <property type="molecule type" value="Genomic_DNA"/>
</dbReference>
<organism evidence="2 3">
    <name type="scientific">Malassezia japonica</name>
    <dbReference type="NCBI Taxonomy" id="223818"/>
    <lineage>
        <taxon>Eukaryota</taxon>
        <taxon>Fungi</taxon>
        <taxon>Dikarya</taxon>
        <taxon>Basidiomycota</taxon>
        <taxon>Ustilaginomycotina</taxon>
        <taxon>Malasseziomycetes</taxon>
        <taxon>Malasseziales</taxon>
        <taxon>Malasseziaceae</taxon>
        <taxon>Malassezia</taxon>
    </lineage>
</organism>
<evidence type="ECO:0000313" key="2">
    <source>
        <dbReference type="EMBL" id="WFD39907.1"/>
    </source>
</evidence>
<feature type="domain" description="AMMECR1" evidence="1">
    <location>
        <begin position="1"/>
        <end position="185"/>
    </location>
</feature>
<reference evidence="2" key="1">
    <citation type="submission" date="2023-03" db="EMBL/GenBank/DDBJ databases">
        <title>Mating type loci evolution in Malassezia.</title>
        <authorList>
            <person name="Coelho M.A."/>
        </authorList>
    </citation>
    <scope>NUCLEOTIDE SEQUENCE</scope>
    <source>
        <strain evidence="2">CBS 9431</strain>
    </source>
</reference>
<dbReference type="Gene3D" id="3.30.700.20">
    <property type="entry name" value="Hypothetical protein ph0010, domain 1"/>
    <property type="match status" value="1"/>
</dbReference>
<evidence type="ECO:0000259" key="1">
    <source>
        <dbReference type="PROSITE" id="PS51112"/>
    </source>
</evidence>
<dbReference type="InterPro" id="IPR002733">
    <property type="entry name" value="AMMECR1_domain"/>
</dbReference>
<evidence type="ECO:0000313" key="3">
    <source>
        <dbReference type="Proteomes" id="UP001217754"/>
    </source>
</evidence>
<sequence>MNTATIAFRPLFVSWNTRAESKLRQPPLRGCLGTFRPQELLPGLIHFAKQSAFHDHRFNPITAAELPQLECSVSLLSPFEPCDNYLDWKLGVHGVYLCIKNPALDEEYAERTKTRRSEEKEELTVTFLPEVALSQGWSKLETIDKAIRKAGWNGKITEQMRESLRVYRYSSHKATVTWGEFDTWRRLENDPITRVISIPRVST</sequence>
<keyword evidence="3" id="KW-1185">Reference proteome</keyword>
<dbReference type="PANTHER" id="PTHR13016:SF0">
    <property type="entry name" value="AMME SYNDROME CANDIDATE GENE 1 PROTEIN"/>
    <property type="match status" value="1"/>
</dbReference>
<gene>
    <name evidence="2" type="ORF">MJAP1_002889</name>
</gene>
<proteinExistence type="predicted"/>
<dbReference type="GeneID" id="85226540"/>
<dbReference type="AlphaFoldDB" id="A0AAF0F7X2"/>
<name>A0AAF0F7X2_9BASI</name>
<dbReference type="PROSITE" id="PS51112">
    <property type="entry name" value="AMMECR1"/>
    <property type="match status" value="1"/>
</dbReference>
<dbReference type="Proteomes" id="UP001217754">
    <property type="component" value="Chromosome 5"/>
</dbReference>
<dbReference type="InterPro" id="IPR036071">
    <property type="entry name" value="AMMECR1_dom_sf"/>
</dbReference>